<evidence type="ECO:0000313" key="2">
    <source>
        <dbReference type="EMBL" id="AQK58909.1"/>
    </source>
</evidence>
<evidence type="ECO:0000313" key="3">
    <source>
        <dbReference type="EMBL" id="AQK58910.1"/>
    </source>
</evidence>
<dbReference type="AlphaFoldDB" id="A0A1D6QMN2"/>
<gene>
    <name evidence="2" type="ORF">ZEAMMB73_Zm00001d053193</name>
    <name evidence="3" type="ORF">ZEAMMB73_Zm00001d053194</name>
</gene>
<feature type="region of interest" description="Disordered" evidence="1">
    <location>
        <begin position="1"/>
        <end position="54"/>
    </location>
</feature>
<dbReference type="InParanoid" id="A0A1D6QMN2"/>
<feature type="compositionally biased region" description="Basic and acidic residues" evidence="1">
    <location>
        <begin position="34"/>
        <end position="44"/>
    </location>
</feature>
<name>A0A1D6QMN2_MAIZE</name>
<feature type="compositionally biased region" description="Basic and acidic residues" evidence="1">
    <location>
        <begin position="12"/>
        <end position="23"/>
    </location>
</feature>
<accession>A0A1D6QMN2</accession>
<proteinExistence type="predicted"/>
<dbReference type="EMBL" id="CM000780">
    <property type="protein sequence ID" value="AQK58909.1"/>
    <property type="molecule type" value="Genomic_DNA"/>
</dbReference>
<protein>
    <submittedName>
        <fullName evidence="2">Uncharacterized protein</fullName>
    </submittedName>
</protein>
<sequence>MAAAGSSSCHGRRAEVREMERGKSWASTSSHGSQGEEKWREGEGRGQGLPFIEPSSGHVRLHQQVAGLEVIQALVRELYTHKN</sequence>
<dbReference type="EMBL" id="CM000780">
    <property type="protein sequence ID" value="AQK58910.1"/>
    <property type="molecule type" value="Genomic_DNA"/>
</dbReference>
<reference evidence="2" key="1">
    <citation type="submission" date="2015-12" db="EMBL/GenBank/DDBJ databases">
        <title>Update maize B73 reference genome by single molecule sequencing technologies.</title>
        <authorList>
            <consortium name="Maize Genome Sequencing Project"/>
            <person name="Ware D."/>
        </authorList>
    </citation>
    <scope>NUCLEOTIDE SEQUENCE</scope>
    <source>
        <tissue evidence="2">Seedling</tissue>
    </source>
</reference>
<evidence type="ECO:0000256" key="1">
    <source>
        <dbReference type="SAM" id="MobiDB-lite"/>
    </source>
</evidence>
<organism evidence="2">
    <name type="scientific">Zea mays</name>
    <name type="common">Maize</name>
    <dbReference type="NCBI Taxonomy" id="4577"/>
    <lineage>
        <taxon>Eukaryota</taxon>
        <taxon>Viridiplantae</taxon>
        <taxon>Streptophyta</taxon>
        <taxon>Embryophyta</taxon>
        <taxon>Tracheophyta</taxon>
        <taxon>Spermatophyta</taxon>
        <taxon>Magnoliopsida</taxon>
        <taxon>Liliopsida</taxon>
        <taxon>Poales</taxon>
        <taxon>Poaceae</taxon>
        <taxon>PACMAD clade</taxon>
        <taxon>Panicoideae</taxon>
        <taxon>Andropogonodae</taxon>
        <taxon>Andropogoneae</taxon>
        <taxon>Tripsacinae</taxon>
        <taxon>Zea</taxon>
    </lineage>
</organism>